<dbReference type="RefSeq" id="WP_172642339.1">
    <property type="nucleotide sequence ID" value="NZ_BBIY01000024.1"/>
</dbReference>
<comment type="caution">
    <text evidence="1">The sequence shown here is derived from an EMBL/GenBank/DDBJ whole genome shotgun (WGS) entry which is preliminary data.</text>
</comment>
<name>A0ABQ0J2H6_9MOLU</name>
<keyword evidence="2" id="KW-1185">Reference proteome</keyword>
<reference evidence="2" key="1">
    <citation type="journal article" date="2014" name="Genome Announc.">
        <title>Draft Genome Sequence of ''Candidatus Phytoplasma asteris'' Strain OY-V, an Unculturable Plant-Pathogenic Bacterium.</title>
        <authorList>
            <person name="Kakizawa S."/>
            <person name="Makino A."/>
            <person name="Ishii Y."/>
            <person name="Tamaki H."/>
            <person name="Kamagata Y."/>
        </authorList>
    </citation>
    <scope>NUCLEOTIDE SEQUENCE [LARGE SCALE GENOMIC DNA]</scope>
    <source>
        <strain evidence="2">OY-V</strain>
    </source>
</reference>
<dbReference type="Proteomes" id="UP000028900">
    <property type="component" value="Unassembled WGS sequence"/>
</dbReference>
<sequence>MNKIINKIIKWSCITVILALVLFLSIKEINHQWFNNDNKKEYMQFVLIDKVTKDN</sequence>
<accession>A0ABQ0J2H6</accession>
<proteinExistence type="predicted"/>
<protein>
    <submittedName>
        <fullName evidence="1">Uncharacterized protein</fullName>
    </submittedName>
</protein>
<evidence type="ECO:0000313" key="2">
    <source>
        <dbReference type="Proteomes" id="UP000028900"/>
    </source>
</evidence>
<dbReference type="EMBL" id="BBIY01000024">
    <property type="protein sequence ID" value="GAK73802.1"/>
    <property type="molecule type" value="Genomic_DNA"/>
</dbReference>
<organism evidence="1 2">
    <name type="scientific">'Chrysanthemum coronarium' phytoplasma</name>
    <dbReference type="NCBI Taxonomy" id="1520703"/>
    <lineage>
        <taxon>Bacteria</taxon>
        <taxon>Bacillati</taxon>
        <taxon>Mycoplasmatota</taxon>
        <taxon>Mollicutes</taxon>
        <taxon>Acholeplasmatales</taxon>
        <taxon>Acholeplasmataceae</taxon>
        <taxon>Candidatus Phytoplasma</taxon>
        <taxon>16SrI (Aster yellows group)</taxon>
    </lineage>
</organism>
<reference evidence="1 2" key="2">
    <citation type="journal article" date="2014" name="Genome Announc.">
        <title>Draft Genome Sequence of 'Candidatus Phytoplasma asteris' Strain OY-V, an Unculturable Plant-Pathogenic Bacterium.</title>
        <authorList>
            <person name="Kakizawa S."/>
            <person name="Makino A."/>
            <person name="Ishii Y."/>
            <person name="Tamaki H."/>
            <person name="Kamagata Y."/>
        </authorList>
    </citation>
    <scope>NUCLEOTIDE SEQUENCE [LARGE SCALE GENOMIC DNA]</scope>
    <source>
        <strain evidence="1 2">OY-V</strain>
    </source>
</reference>
<gene>
    <name evidence="1" type="ORF">OYV_02870</name>
</gene>
<evidence type="ECO:0000313" key="1">
    <source>
        <dbReference type="EMBL" id="GAK73802.1"/>
    </source>
</evidence>